<protein>
    <submittedName>
        <fullName evidence="2">Uncharacterized protein</fullName>
    </submittedName>
</protein>
<accession>A0AA38CBG7</accession>
<sequence>LISGCAGETSSGPGAGYSRSAVGLGGRGGLQQGKIGVLQGQLAQHSTTTAQAPTTSSFPNPHAPRAQ</sequence>
<gene>
    <name evidence="2" type="ORF">KI387_041648</name>
</gene>
<dbReference type="AlphaFoldDB" id="A0AA38CBG7"/>
<feature type="region of interest" description="Disordered" evidence="1">
    <location>
        <begin position="1"/>
        <end position="67"/>
    </location>
</feature>
<dbReference type="Proteomes" id="UP000824469">
    <property type="component" value="Unassembled WGS sequence"/>
</dbReference>
<keyword evidence="3" id="KW-1185">Reference proteome</keyword>
<feature type="compositionally biased region" description="Low complexity" evidence="1">
    <location>
        <begin position="43"/>
        <end position="57"/>
    </location>
</feature>
<name>A0AA38CBG7_TAXCH</name>
<dbReference type="EMBL" id="JAHRHJ020001593">
    <property type="protein sequence ID" value="KAH9293148.1"/>
    <property type="molecule type" value="Genomic_DNA"/>
</dbReference>
<comment type="caution">
    <text evidence="2">The sequence shown here is derived from an EMBL/GenBank/DDBJ whole genome shotgun (WGS) entry which is preliminary data.</text>
</comment>
<feature type="non-terminal residue" evidence="2">
    <location>
        <position position="1"/>
    </location>
</feature>
<proteinExistence type="predicted"/>
<feature type="non-terminal residue" evidence="2">
    <location>
        <position position="67"/>
    </location>
</feature>
<organism evidence="2 3">
    <name type="scientific">Taxus chinensis</name>
    <name type="common">Chinese yew</name>
    <name type="synonym">Taxus wallichiana var. chinensis</name>
    <dbReference type="NCBI Taxonomy" id="29808"/>
    <lineage>
        <taxon>Eukaryota</taxon>
        <taxon>Viridiplantae</taxon>
        <taxon>Streptophyta</taxon>
        <taxon>Embryophyta</taxon>
        <taxon>Tracheophyta</taxon>
        <taxon>Spermatophyta</taxon>
        <taxon>Pinopsida</taxon>
        <taxon>Pinidae</taxon>
        <taxon>Conifers II</taxon>
        <taxon>Cupressales</taxon>
        <taxon>Taxaceae</taxon>
        <taxon>Taxus</taxon>
    </lineage>
</organism>
<evidence type="ECO:0000313" key="2">
    <source>
        <dbReference type="EMBL" id="KAH9293148.1"/>
    </source>
</evidence>
<reference evidence="2 3" key="1">
    <citation type="journal article" date="2021" name="Nat. Plants">
        <title>The Taxus genome provides insights into paclitaxel biosynthesis.</title>
        <authorList>
            <person name="Xiong X."/>
            <person name="Gou J."/>
            <person name="Liao Q."/>
            <person name="Li Y."/>
            <person name="Zhou Q."/>
            <person name="Bi G."/>
            <person name="Li C."/>
            <person name="Du R."/>
            <person name="Wang X."/>
            <person name="Sun T."/>
            <person name="Guo L."/>
            <person name="Liang H."/>
            <person name="Lu P."/>
            <person name="Wu Y."/>
            <person name="Zhang Z."/>
            <person name="Ro D.K."/>
            <person name="Shang Y."/>
            <person name="Huang S."/>
            <person name="Yan J."/>
        </authorList>
    </citation>
    <scope>NUCLEOTIDE SEQUENCE [LARGE SCALE GENOMIC DNA]</scope>
    <source>
        <strain evidence="2">Ta-2019</strain>
    </source>
</reference>
<evidence type="ECO:0000256" key="1">
    <source>
        <dbReference type="SAM" id="MobiDB-lite"/>
    </source>
</evidence>
<evidence type="ECO:0000313" key="3">
    <source>
        <dbReference type="Proteomes" id="UP000824469"/>
    </source>
</evidence>